<reference evidence="1 2" key="1">
    <citation type="submission" date="2013-04" db="EMBL/GenBank/DDBJ databases">
        <title>Draft genome of the heavy metal tolerant bacterium Lysinibacillus sphaericus strain OT4b.31.</title>
        <authorList>
            <person name="Pena-Montenegro T.D."/>
            <person name="Dussan J."/>
        </authorList>
    </citation>
    <scope>NUCLEOTIDE SEQUENCE [LARGE SCALE GENOMIC DNA]</scope>
    <source>
        <strain evidence="1 2">OT4b.31</strain>
    </source>
</reference>
<comment type="caution">
    <text evidence="1">The sequence shown here is derived from an EMBL/GenBank/DDBJ whole genome shotgun (WGS) entry which is preliminary data.</text>
</comment>
<dbReference type="Proteomes" id="UP000013911">
    <property type="component" value="Unassembled WGS sequence"/>
</dbReference>
<dbReference type="AlphaFoldDB" id="R7ZFL7"/>
<dbReference type="HOGENOM" id="CLU_2142856_0_0_9"/>
<accession>R7ZFL7</accession>
<organism evidence="1 2">
    <name type="scientific">Lysinibacillus sphaericus OT4b.31</name>
    <dbReference type="NCBI Taxonomy" id="1285586"/>
    <lineage>
        <taxon>Bacteria</taxon>
        <taxon>Bacillati</taxon>
        <taxon>Bacillota</taxon>
        <taxon>Bacilli</taxon>
        <taxon>Bacillales</taxon>
        <taxon>Bacillaceae</taxon>
        <taxon>Lysinibacillus</taxon>
    </lineage>
</organism>
<dbReference type="eggNOG" id="ENOG5032ADD">
    <property type="taxonomic scope" value="Bacteria"/>
</dbReference>
<proteinExistence type="predicted"/>
<sequence length="109" mass="12191">MKRFWLQTPDKNEFEINTSNNKLSLYESSTETSYTLAPGKYTLEKLVSILISEGITARIGELKADKKATFIVLFLKDSFTNANGNLITFLGGIESIDTGDRKDSSVIYI</sequence>
<gene>
    <name evidence="1" type="ORF">H131_08988</name>
</gene>
<dbReference type="OrthoDB" id="2738991at2"/>
<dbReference type="RefSeq" id="WP_010858751.1">
    <property type="nucleotide sequence ID" value="NZ_KB933398.1"/>
</dbReference>
<name>R7ZFL7_LYSSH</name>
<evidence type="ECO:0000313" key="1">
    <source>
        <dbReference type="EMBL" id="EON72831.1"/>
    </source>
</evidence>
<protein>
    <submittedName>
        <fullName evidence="1">Uncharacterized protein</fullName>
    </submittedName>
</protein>
<dbReference type="EMBL" id="AQPX01000015">
    <property type="protein sequence ID" value="EON72831.1"/>
    <property type="molecule type" value="Genomic_DNA"/>
</dbReference>
<evidence type="ECO:0000313" key="2">
    <source>
        <dbReference type="Proteomes" id="UP000013911"/>
    </source>
</evidence>